<name>A0A0W8G2R3_9ZZZZ</name>
<reference evidence="2" key="1">
    <citation type="journal article" date="2015" name="Proc. Natl. Acad. Sci. U.S.A.">
        <title>Networks of energetic and metabolic interactions define dynamics in microbial communities.</title>
        <authorList>
            <person name="Embree M."/>
            <person name="Liu J.K."/>
            <person name="Al-Bassam M.M."/>
            <person name="Zengler K."/>
        </authorList>
    </citation>
    <scope>NUCLEOTIDE SEQUENCE</scope>
</reference>
<dbReference type="Pfam" id="PF13449">
    <property type="entry name" value="Phytase-like"/>
    <property type="match status" value="1"/>
</dbReference>
<dbReference type="EMBL" id="LNQE01000326">
    <property type="protein sequence ID" value="KUG27464.1"/>
    <property type="molecule type" value="Genomic_DNA"/>
</dbReference>
<accession>A0A0W8G2R3</accession>
<sequence length="463" mass="48767">MRSILLSGLVALTLTAQMALAAEQPMVEKYEIRIPQQDNIPAPEAAKAQFPDGFPMGVGSGMAFAERLPGGALIFWAVGDRGPNADAPKFAATDGDKPKDAKLFPAPDYVPKFARIKVADGKAEIIEVREIRDASGKPISGRPLDKGAVGSTGEAPLDMDLKVLPFDAEGLDPEGIDVDKKDGSLWLCDEYGPFLINIDPATGNIRKKFAPGQGLPAELAARQPNRGFEGLTVTPGNKVVAAVQSILDNEGDLKASTAPFIRLVELDPATGAVRTLAYPHDVDAYKSSAAAKIGGLDALSDTTFILVEQAKGKDGKMRNVLFLVDIAGATDISGKTAPDGKPLESAADLAALAAMGVTPAKKTRLLDLVDLGWTAEKAEGIALVDDKTLAVASDNDFGLALAVTDPATDEDGKTVTEPGKYVLTGEGRMLFKGKETPTRFGIKPSGEPGYLWILRFDTPLSAM</sequence>
<gene>
    <name evidence="2" type="ORF">ASZ90_002681</name>
</gene>
<protein>
    <recommendedName>
        <fullName evidence="1">Phytase-like domain-containing protein</fullName>
    </recommendedName>
</protein>
<dbReference type="PANTHER" id="PTHR37957:SF1">
    <property type="entry name" value="PHYTASE-LIKE DOMAIN-CONTAINING PROTEIN"/>
    <property type="match status" value="1"/>
</dbReference>
<evidence type="ECO:0000259" key="1">
    <source>
        <dbReference type="Pfam" id="PF13449"/>
    </source>
</evidence>
<comment type="caution">
    <text evidence="2">The sequence shown here is derived from an EMBL/GenBank/DDBJ whole genome shotgun (WGS) entry which is preliminary data.</text>
</comment>
<dbReference type="PANTHER" id="PTHR37957">
    <property type="entry name" value="BLR7070 PROTEIN"/>
    <property type="match status" value="1"/>
</dbReference>
<evidence type="ECO:0000313" key="2">
    <source>
        <dbReference type="EMBL" id="KUG27464.1"/>
    </source>
</evidence>
<dbReference type="SUPFAM" id="SSF63825">
    <property type="entry name" value="YWTD domain"/>
    <property type="match status" value="1"/>
</dbReference>
<proteinExistence type="predicted"/>
<dbReference type="InterPro" id="IPR027372">
    <property type="entry name" value="Phytase-like_dom"/>
</dbReference>
<dbReference type="AlphaFoldDB" id="A0A0W8G2R3"/>
<organism evidence="2">
    <name type="scientific">hydrocarbon metagenome</name>
    <dbReference type="NCBI Taxonomy" id="938273"/>
    <lineage>
        <taxon>unclassified sequences</taxon>
        <taxon>metagenomes</taxon>
        <taxon>ecological metagenomes</taxon>
    </lineage>
</organism>
<feature type="domain" description="Phytase-like" evidence="1">
    <location>
        <begin position="74"/>
        <end position="397"/>
    </location>
</feature>